<protein>
    <submittedName>
        <fullName evidence="1">Uncharacterized protein</fullName>
    </submittedName>
</protein>
<sequence>MENRKSCCHWGGIICNKAVLCCAVRLKGRVGVGWLGPGRVRYVHGAAAGPAAEALVYLANCGGSEEGRKEGVSIFQADDDDDNLLMACPMPREAAVQAISRHHHYHTTPAAAAAAATRKRWGGRILQVSLTSRIETPAVPISDSRQKK</sequence>
<evidence type="ECO:0000313" key="2">
    <source>
        <dbReference type="Proteomes" id="UP000077202"/>
    </source>
</evidence>
<dbReference type="EMBL" id="LVLJ01000299">
    <property type="protein sequence ID" value="OAE34939.1"/>
    <property type="molecule type" value="Genomic_DNA"/>
</dbReference>
<organism evidence="1 2">
    <name type="scientific">Marchantia polymorpha subsp. ruderalis</name>
    <dbReference type="NCBI Taxonomy" id="1480154"/>
    <lineage>
        <taxon>Eukaryota</taxon>
        <taxon>Viridiplantae</taxon>
        <taxon>Streptophyta</taxon>
        <taxon>Embryophyta</taxon>
        <taxon>Marchantiophyta</taxon>
        <taxon>Marchantiopsida</taxon>
        <taxon>Marchantiidae</taxon>
        <taxon>Marchantiales</taxon>
        <taxon>Marchantiaceae</taxon>
        <taxon>Marchantia</taxon>
    </lineage>
</organism>
<gene>
    <name evidence="1" type="ORF">AXG93_1333s1210</name>
</gene>
<reference evidence="1" key="1">
    <citation type="submission" date="2016-03" db="EMBL/GenBank/DDBJ databases">
        <title>Mechanisms controlling the formation of the plant cell surface in tip-growing cells are functionally conserved among land plants.</title>
        <authorList>
            <person name="Honkanen S."/>
            <person name="Jones V.A."/>
            <person name="Morieri G."/>
            <person name="Champion C."/>
            <person name="Hetherington A.J."/>
            <person name="Kelly S."/>
            <person name="Saint-Marcoux D."/>
            <person name="Proust H."/>
            <person name="Prescott H."/>
            <person name="Dolan L."/>
        </authorList>
    </citation>
    <scope>NUCLEOTIDE SEQUENCE [LARGE SCALE GENOMIC DNA]</scope>
    <source>
        <tissue evidence="1">Whole gametophyte</tissue>
    </source>
</reference>
<name>A0A176WPD1_MARPO</name>
<dbReference type="Proteomes" id="UP000077202">
    <property type="component" value="Unassembled WGS sequence"/>
</dbReference>
<keyword evidence="2" id="KW-1185">Reference proteome</keyword>
<evidence type="ECO:0000313" key="1">
    <source>
        <dbReference type="EMBL" id="OAE34939.1"/>
    </source>
</evidence>
<proteinExistence type="predicted"/>
<dbReference type="AlphaFoldDB" id="A0A176WPD1"/>
<accession>A0A176WPD1</accession>
<comment type="caution">
    <text evidence="1">The sequence shown here is derived from an EMBL/GenBank/DDBJ whole genome shotgun (WGS) entry which is preliminary data.</text>
</comment>